<evidence type="ECO:0000256" key="1">
    <source>
        <dbReference type="ARBA" id="ARBA00022679"/>
    </source>
</evidence>
<keyword evidence="1" id="KW-0808">Transferase</keyword>
<dbReference type="SUPFAM" id="SSF52540">
    <property type="entry name" value="P-loop containing nucleoside triphosphate hydrolases"/>
    <property type="match status" value="1"/>
</dbReference>
<protein>
    <submittedName>
        <fullName evidence="6">Heparan sulfate glucosamine 3-O-sulfotransferase 5-like</fullName>
    </submittedName>
</protein>
<evidence type="ECO:0000259" key="4">
    <source>
        <dbReference type="Pfam" id="PF00685"/>
    </source>
</evidence>
<keyword evidence="3" id="KW-0472">Membrane</keyword>
<dbReference type="InterPro" id="IPR000863">
    <property type="entry name" value="Sulfotransferase_dom"/>
</dbReference>
<sequence>MTVKKKIVISVIIACVFFLILLCNLAYHSNHDLLCYVRPKTRLGDSQRKVLQDIDMDDDSMDLFHPKGMKRRLPQAIIIGVRKCGTRALLAMLKLHPKIQAASDEIHFFDREENYSRGLDWYRRRMPYSFPDQITMEKSPAYFITDEVPSRIYEMDPSVKLVLIVREPTTRVISDYTQIHSHKTDKNKPHSKFEELAIQDGEVSIKFKAVRTSNYAKHFDKWLDVFPKDQIHVVDGDKLILNPVPELQKVEDFLGLDHKITYDNFYFNETRGFYCMKDDLMSKCLSESKGRPHPYIEPWILQKLHEFYRPHNARFEELVGMKFDWPQ</sequence>
<name>A0ABM0GXU3_SACKO</name>
<proteinExistence type="predicted"/>
<dbReference type="InterPro" id="IPR027417">
    <property type="entry name" value="P-loop_NTPase"/>
</dbReference>
<dbReference type="Gene3D" id="3.40.50.300">
    <property type="entry name" value="P-loop containing nucleotide triphosphate hydrolases"/>
    <property type="match status" value="1"/>
</dbReference>
<dbReference type="PANTHER" id="PTHR10605:SF65">
    <property type="entry name" value="GH20068P"/>
    <property type="match status" value="1"/>
</dbReference>
<dbReference type="Pfam" id="PF00685">
    <property type="entry name" value="Sulfotransfer_1"/>
    <property type="match status" value="1"/>
</dbReference>
<feature type="domain" description="Sulfotransferase" evidence="4">
    <location>
        <begin position="74"/>
        <end position="312"/>
    </location>
</feature>
<evidence type="ECO:0000313" key="6">
    <source>
        <dbReference type="RefSeq" id="XP_002739746.2"/>
    </source>
</evidence>
<reference evidence="6" key="1">
    <citation type="submission" date="2025-08" db="UniProtKB">
        <authorList>
            <consortium name="RefSeq"/>
        </authorList>
    </citation>
    <scope>IDENTIFICATION</scope>
    <source>
        <tissue evidence="6">Testes</tissue>
    </source>
</reference>
<dbReference type="RefSeq" id="XP_002739746.2">
    <property type="nucleotide sequence ID" value="XM_002739700.2"/>
</dbReference>
<keyword evidence="2" id="KW-0325">Glycoprotein</keyword>
<evidence type="ECO:0000313" key="5">
    <source>
        <dbReference type="Proteomes" id="UP000694865"/>
    </source>
</evidence>
<dbReference type="GeneID" id="100375546"/>
<gene>
    <name evidence="6" type="primary">LOC100375546</name>
</gene>
<dbReference type="Proteomes" id="UP000694865">
    <property type="component" value="Unplaced"/>
</dbReference>
<organism evidence="5 6">
    <name type="scientific">Saccoglossus kowalevskii</name>
    <name type="common">Acorn worm</name>
    <dbReference type="NCBI Taxonomy" id="10224"/>
    <lineage>
        <taxon>Eukaryota</taxon>
        <taxon>Metazoa</taxon>
        <taxon>Hemichordata</taxon>
        <taxon>Enteropneusta</taxon>
        <taxon>Harrimaniidae</taxon>
        <taxon>Saccoglossus</taxon>
    </lineage>
</organism>
<evidence type="ECO:0000256" key="3">
    <source>
        <dbReference type="SAM" id="Phobius"/>
    </source>
</evidence>
<keyword evidence="3" id="KW-0812">Transmembrane</keyword>
<keyword evidence="5" id="KW-1185">Reference proteome</keyword>
<evidence type="ECO:0000256" key="2">
    <source>
        <dbReference type="ARBA" id="ARBA00023180"/>
    </source>
</evidence>
<feature type="transmembrane region" description="Helical" evidence="3">
    <location>
        <begin position="7"/>
        <end position="27"/>
    </location>
</feature>
<dbReference type="InterPro" id="IPR037359">
    <property type="entry name" value="NST/OST"/>
</dbReference>
<dbReference type="PANTHER" id="PTHR10605">
    <property type="entry name" value="HEPARAN SULFATE SULFOTRANSFERASE"/>
    <property type="match status" value="1"/>
</dbReference>
<keyword evidence="3" id="KW-1133">Transmembrane helix</keyword>
<accession>A0ABM0GXU3</accession>